<accession>A0A0J9E5R2</accession>
<proteinExistence type="predicted"/>
<feature type="compositionally biased region" description="Acidic residues" evidence="1">
    <location>
        <begin position="985"/>
        <end position="996"/>
    </location>
</feature>
<dbReference type="STRING" id="1675527.AIOL_002078"/>
<dbReference type="PATRIC" id="fig|1675527.3.peg.2193"/>
<dbReference type="EMBL" id="LFTY01000002">
    <property type="protein sequence ID" value="KMW57119.1"/>
    <property type="molecule type" value="Genomic_DNA"/>
</dbReference>
<gene>
    <name evidence="4" type="ORF">AIOL_002078</name>
</gene>
<feature type="region of interest" description="Disordered" evidence="1">
    <location>
        <begin position="954"/>
        <end position="1007"/>
    </location>
</feature>
<evidence type="ECO:0000256" key="1">
    <source>
        <dbReference type="SAM" id="MobiDB-lite"/>
    </source>
</evidence>
<name>A0A0J9E5R2_9RHOB</name>
<organism evidence="4 5">
    <name type="scientific">Candidatus Rhodobacter oscarellae</name>
    <dbReference type="NCBI Taxonomy" id="1675527"/>
    <lineage>
        <taxon>Bacteria</taxon>
        <taxon>Pseudomonadati</taxon>
        <taxon>Pseudomonadota</taxon>
        <taxon>Alphaproteobacteria</taxon>
        <taxon>Rhodobacterales</taxon>
        <taxon>Rhodobacter group</taxon>
        <taxon>Rhodobacter</taxon>
    </lineage>
</organism>
<dbReference type="Pfam" id="PF18054">
    <property type="entry name" value="CEL_III_C"/>
    <property type="match status" value="1"/>
</dbReference>
<feature type="signal peptide" evidence="2">
    <location>
        <begin position="1"/>
        <end position="20"/>
    </location>
</feature>
<dbReference type="RefSeq" id="WP_152912470.1">
    <property type="nucleotide sequence ID" value="NZ_LFTY01000002.1"/>
</dbReference>
<dbReference type="AlphaFoldDB" id="A0A0J9E5R2"/>
<dbReference type="InterPro" id="IPR041014">
    <property type="entry name" value="CEL_III_C"/>
</dbReference>
<feature type="domain" description="CEL-III C-terminal" evidence="3">
    <location>
        <begin position="398"/>
        <end position="481"/>
    </location>
</feature>
<dbReference type="Proteomes" id="UP000037178">
    <property type="component" value="Unassembled WGS sequence"/>
</dbReference>
<evidence type="ECO:0000313" key="5">
    <source>
        <dbReference type="Proteomes" id="UP000037178"/>
    </source>
</evidence>
<feature type="chain" id="PRO_5005318254" description="CEL-III C-terminal domain-containing protein" evidence="2">
    <location>
        <begin position="21"/>
        <end position="1007"/>
    </location>
</feature>
<comment type="caution">
    <text evidence="4">The sequence shown here is derived from an EMBL/GenBank/DDBJ whole genome shotgun (WGS) entry which is preliminary data.</text>
</comment>
<protein>
    <recommendedName>
        <fullName evidence="3">CEL-III C-terminal domain-containing protein</fullName>
    </recommendedName>
</protein>
<sequence length="1007" mass="109039">MKNAVVGAIILVAGSMAVNAQTNEIDELRSTIDSIRDLTWVNNETYTKSCSVNLPIKDAQDNAGWRNDGALCGSATKHFEFSDSGPVRGKRCTRLNEPFGSPVWDDNYLCTDYDFPYELRFSIHNRITTVGSNGGCLHMPEHVPAQQAWDDNYLCWQPSNSYASVVRHIRLLEGRQRGLELPEDPLFAWKRSDLRAYVDLLEPFEALLDLFNSSTVAERAALAKVLKPEESRSIIEANELIFTWALGAPLPNQQCTLIYEKDSGFDGSSFYSNETSKIAAGERLPGFAHLCANRDVGLKWSLDGELAGMRCFPLNEPKISSGKDSQLWSDNFLCAPEDFDYDVRFVTNGRIEGIQDKCLSIRTPDAGPVWNDNFICYDRDKLGDFDGHWEAATPPCPSCPEIDYQVSYGVEEGKETSSESSFGIEISLSVEEDDEILGTGVSAEQSISSSASFSSAVAESFSRSKTEDITVPCHLGQVWQWVSVATRDCAFGVQCPAITARSSVIQCTVPGDEPIHDPSWSPCEPVFVDNLSATLVRSQNSGSRSDLPGGWRCRGVKEIIVEQATYGRSCNAPVGNVTDRVAINCQGGEGQCHFIVDMAELGRPGGNSCEHNFEAFYSCPGDGDRLRSAFVSGEAGYGTKVSLACGSDDSKYKPVVLEGDPRPAQQVEPNVATDETAAAIRELAETLGRTTQGTGTSEDGVANAIRALATVIQERPTPKPADTQLAARALQDVSAAIREIPTPPVPNREAENRIAAALEALAIATQRGTEPVPATPEEKQASAAVVRVAAALERLAVAHEDLPHSLGASSLDVAGIMSASLNRIAEALPLLQQDQTASDRVARALEQMASASAQAPQIYGALTAEFFGVVSGAIRESAVAMATPNATDQAGAEAAMRSAAALEALARNLANLPSCPQHPAGQCGPENFQTFEQESFVEPNFQQPEYVPEYQEESSIGQDFQPNYDQQEFGDNDFALDQPGAFYDPEGEPVYDEESFTDPAPEPEYGE</sequence>
<dbReference type="OrthoDB" id="9796461at2"/>
<evidence type="ECO:0000259" key="3">
    <source>
        <dbReference type="Pfam" id="PF18054"/>
    </source>
</evidence>
<keyword evidence="5" id="KW-1185">Reference proteome</keyword>
<feature type="compositionally biased region" description="Polar residues" evidence="1">
    <location>
        <begin position="954"/>
        <end position="966"/>
    </location>
</feature>
<evidence type="ECO:0000256" key="2">
    <source>
        <dbReference type="SAM" id="SignalP"/>
    </source>
</evidence>
<keyword evidence="2" id="KW-0732">Signal</keyword>
<reference evidence="4 5" key="1">
    <citation type="submission" date="2015-06" db="EMBL/GenBank/DDBJ databases">
        <title>Draft genome sequence of an Alphaproteobacteria species associated to the Mediterranean sponge Oscarella lobularis.</title>
        <authorList>
            <person name="Jourda C."/>
            <person name="Santini S."/>
            <person name="Claverie J.-M."/>
        </authorList>
    </citation>
    <scope>NUCLEOTIDE SEQUENCE [LARGE SCALE GENOMIC DNA]</scope>
    <source>
        <strain evidence="4">IGS</strain>
    </source>
</reference>
<evidence type="ECO:0000313" key="4">
    <source>
        <dbReference type="EMBL" id="KMW57119.1"/>
    </source>
</evidence>